<keyword evidence="4" id="KW-0812">Transmembrane</keyword>
<feature type="region of interest" description="Disordered" evidence="3">
    <location>
        <begin position="1"/>
        <end position="45"/>
    </location>
</feature>
<evidence type="ECO:0000256" key="2">
    <source>
        <dbReference type="SAM" id="Coils"/>
    </source>
</evidence>
<proteinExistence type="predicted"/>
<dbReference type="KEGG" id="sgi:SGRAN_3480"/>
<keyword evidence="7" id="KW-0378">Hydrolase</keyword>
<dbReference type="GO" id="GO:0055085">
    <property type="term" value="P:transmembrane transport"/>
    <property type="evidence" value="ECO:0007669"/>
    <property type="project" value="InterPro"/>
</dbReference>
<keyword evidence="4" id="KW-0472">Membrane</keyword>
<dbReference type="Proteomes" id="UP000058599">
    <property type="component" value="Chromosome"/>
</dbReference>
<accession>A0AA86GMV2</accession>
<feature type="domain" description="p-hydroxybenzoic acid efflux pump subunit AaeA-like beta-barrel" evidence="6">
    <location>
        <begin position="283"/>
        <end position="371"/>
    </location>
</feature>
<protein>
    <submittedName>
        <fullName evidence="7">Secretion protein HlyD</fullName>
        <ecNumber evidence="7">3.6.3.44</ecNumber>
    </submittedName>
</protein>
<dbReference type="Gene3D" id="1.10.287.470">
    <property type="entry name" value="Helix hairpin bin"/>
    <property type="match status" value="1"/>
</dbReference>
<dbReference type="GO" id="GO:0016787">
    <property type="term" value="F:hydrolase activity"/>
    <property type="evidence" value="ECO:0007669"/>
    <property type="project" value="UniProtKB-KW"/>
</dbReference>
<dbReference type="EC" id="3.6.3.44" evidence="7"/>
<evidence type="ECO:0000313" key="7">
    <source>
        <dbReference type="EMBL" id="AMG75823.1"/>
    </source>
</evidence>
<name>A0AA86GMV2_9SPHN</name>
<evidence type="ECO:0000313" key="8">
    <source>
        <dbReference type="Proteomes" id="UP000058599"/>
    </source>
</evidence>
<evidence type="ECO:0000256" key="1">
    <source>
        <dbReference type="ARBA" id="ARBA00004196"/>
    </source>
</evidence>
<dbReference type="PANTHER" id="PTHR30386">
    <property type="entry name" value="MEMBRANE FUSION SUBUNIT OF EMRAB-TOLC MULTIDRUG EFFLUX PUMP"/>
    <property type="match status" value="1"/>
</dbReference>
<evidence type="ECO:0000256" key="3">
    <source>
        <dbReference type="SAM" id="MobiDB-lite"/>
    </source>
</evidence>
<dbReference type="Gene3D" id="2.40.30.170">
    <property type="match status" value="1"/>
</dbReference>
<feature type="compositionally biased region" description="Basic and acidic residues" evidence="3">
    <location>
        <begin position="12"/>
        <end position="22"/>
    </location>
</feature>
<dbReference type="InterPro" id="IPR058625">
    <property type="entry name" value="MdtA-like_BSH"/>
</dbReference>
<dbReference type="PANTHER" id="PTHR30386:SF19">
    <property type="entry name" value="MULTIDRUG EXPORT PROTEIN EMRA-RELATED"/>
    <property type="match status" value="1"/>
</dbReference>
<feature type="domain" description="Multidrug resistance protein MdtA-like barrel-sandwich hybrid" evidence="5">
    <location>
        <begin position="89"/>
        <end position="276"/>
    </location>
</feature>
<keyword evidence="2" id="KW-0175">Coiled coil</keyword>
<dbReference type="Gene3D" id="2.40.50.100">
    <property type="match status" value="1"/>
</dbReference>
<evidence type="ECO:0000259" key="5">
    <source>
        <dbReference type="Pfam" id="PF25917"/>
    </source>
</evidence>
<keyword evidence="4" id="KW-1133">Transmembrane helix</keyword>
<dbReference type="Pfam" id="PF25963">
    <property type="entry name" value="Beta-barrel_AAEA"/>
    <property type="match status" value="1"/>
</dbReference>
<dbReference type="InterPro" id="IPR058634">
    <property type="entry name" value="AaeA-lik-b-barrel"/>
</dbReference>
<dbReference type="RefSeq" id="WP_082737331.1">
    <property type="nucleotide sequence ID" value="NZ_CP012199.1"/>
</dbReference>
<dbReference type="GO" id="GO:0030313">
    <property type="term" value="C:cell envelope"/>
    <property type="evidence" value="ECO:0007669"/>
    <property type="project" value="UniProtKB-SubCell"/>
</dbReference>
<keyword evidence="8" id="KW-1185">Reference proteome</keyword>
<sequence length="378" mass="39556">MDQLAPPRRKPDHAAPRSEEVVPPKAASKAAPKADPVPPPATAAEAKPGWRARALMFGVPLVLAAAGGWYWLASGGSVSTDNAYIQMDKVSVAAEVGGLITEVAIREGQEVEKGQLLFRIDGHPYALTVAQANAAIDSATVDVGNLSASLAATAVDIQAAREDIAFAESNFQRQAALMDKGFTTRAAYDASKHAVEQARARLAQAQASAAEARAKLATGTGGTNPQVAAARVRRAQAQVDLGRTEVRAPSAGRVAESDRLQLGQMMVAGLPAVTLVDTAHPWVEANFKETDLAHMCVGQPAEMRFDAYPGLKVRGHVQTIGAGTGSEFSVLPAQNATGNWVKVTQRVPVRIAFDEAPKRAMIAGLSTEVTVITSGGCN</sequence>
<dbReference type="AlphaFoldDB" id="A0AA86GMV2"/>
<feature type="compositionally biased region" description="Low complexity" evidence="3">
    <location>
        <begin position="23"/>
        <end position="34"/>
    </location>
</feature>
<dbReference type="Pfam" id="PF25917">
    <property type="entry name" value="BSH_RND"/>
    <property type="match status" value="1"/>
</dbReference>
<gene>
    <name evidence="7" type="primary">emrA</name>
    <name evidence="7" type="ORF">SGRAN_3480</name>
</gene>
<feature type="transmembrane region" description="Helical" evidence="4">
    <location>
        <begin position="54"/>
        <end position="72"/>
    </location>
</feature>
<evidence type="ECO:0000259" key="6">
    <source>
        <dbReference type="Pfam" id="PF25963"/>
    </source>
</evidence>
<comment type="subcellular location">
    <subcellularLocation>
        <location evidence="1">Cell envelope</location>
    </subcellularLocation>
</comment>
<feature type="coiled-coil region" evidence="2">
    <location>
        <begin position="188"/>
        <end position="215"/>
    </location>
</feature>
<organism evidence="7 8">
    <name type="scientific">Sphingopyxis granuli</name>
    <dbReference type="NCBI Taxonomy" id="267128"/>
    <lineage>
        <taxon>Bacteria</taxon>
        <taxon>Pseudomonadati</taxon>
        <taxon>Pseudomonadota</taxon>
        <taxon>Alphaproteobacteria</taxon>
        <taxon>Sphingomonadales</taxon>
        <taxon>Sphingomonadaceae</taxon>
        <taxon>Sphingopyxis</taxon>
    </lineage>
</organism>
<dbReference type="EMBL" id="CP012199">
    <property type="protein sequence ID" value="AMG75823.1"/>
    <property type="molecule type" value="Genomic_DNA"/>
</dbReference>
<dbReference type="InterPro" id="IPR050739">
    <property type="entry name" value="MFP"/>
</dbReference>
<dbReference type="SUPFAM" id="SSF111369">
    <property type="entry name" value="HlyD-like secretion proteins"/>
    <property type="match status" value="1"/>
</dbReference>
<reference evidence="7 8" key="1">
    <citation type="journal article" date="2016" name="BMC Genomics">
        <title>Genomic analysis of the nitrate-respiring Sphingopyxis granuli (formerly Sphingomonas macrogoltabida) strain TFA.</title>
        <authorList>
            <person name="Garcia-Romero I."/>
            <person name="Perez-Pulido A.J."/>
            <person name="Gonzalez-Flores Y.E."/>
            <person name="Reyes-Ramirez F."/>
            <person name="Santero E."/>
            <person name="Floriano B."/>
        </authorList>
    </citation>
    <scope>NUCLEOTIDE SEQUENCE [LARGE SCALE GENOMIC DNA]</scope>
    <source>
        <strain evidence="7 8">TFA</strain>
    </source>
</reference>
<evidence type="ECO:0000256" key="4">
    <source>
        <dbReference type="SAM" id="Phobius"/>
    </source>
</evidence>